<evidence type="ECO:0000256" key="2">
    <source>
        <dbReference type="ARBA" id="ARBA00009780"/>
    </source>
</evidence>
<keyword evidence="7" id="KW-0106">Calcium</keyword>
<feature type="binding site" evidence="7">
    <location>
        <position position="30"/>
    </location>
    <ligand>
        <name>Ca(2+)</name>
        <dbReference type="ChEBI" id="CHEBI:29108"/>
    </ligand>
</feature>
<dbReference type="GO" id="GO:0046514">
    <property type="term" value="P:ceramide catabolic process"/>
    <property type="evidence" value="ECO:0007669"/>
    <property type="project" value="TreeGrafter"/>
</dbReference>
<dbReference type="AlphaFoldDB" id="A0A9P8RGB1"/>
<evidence type="ECO:0000256" key="1">
    <source>
        <dbReference type="ARBA" id="ARBA00004141"/>
    </source>
</evidence>
<protein>
    <submittedName>
        <fullName evidence="10">Ceramidase</fullName>
    </submittedName>
</protein>
<evidence type="ECO:0000256" key="6">
    <source>
        <dbReference type="ARBA" id="ARBA00023136"/>
    </source>
</evidence>
<dbReference type="OrthoDB" id="187171at2759"/>
<dbReference type="GO" id="GO:0016811">
    <property type="term" value="F:hydrolase activity, acting on carbon-nitrogen (but not peptide) bonds, in linear amides"/>
    <property type="evidence" value="ECO:0007669"/>
    <property type="project" value="InterPro"/>
</dbReference>
<feature type="binding site" evidence="8">
    <location>
        <position position="90"/>
    </location>
    <ligand>
        <name>Zn(2+)</name>
        <dbReference type="ChEBI" id="CHEBI:29105"/>
        <note>catalytic</note>
    </ligand>
</feature>
<keyword evidence="6 9" id="KW-0472">Membrane</keyword>
<organism evidence="10 11">
    <name type="scientific">Truncatella angustata</name>
    <dbReference type="NCBI Taxonomy" id="152316"/>
    <lineage>
        <taxon>Eukaryota</taxon>
        <taxon>Fungi</taxon>
        <taxon>Dikarya</taxon>
        <taxon>Ascomycota</taxon>
        <taxon>Pezizomycotina</taxon>
        <taxon>Sordariomycetes</taxon>
        <taxon>Xylariomycetidae</taxon>
        <taxon>Amphisphaeriales</taxon>
        <taxon>Sporocadaceae</taxon>
        <taxon>Truncatella</taxon>
    </lineage>
</organism>
<dbReference type="GO" id="GO:0046513">
    <property type="term" value="P:ceramide biosynthetic process"/>
    <property type="evidence" value="ECO:0007669"/>
    <property type="project" value="TreeGrafter"/>
</dbReference>
<accession>A0A9P8RGB1</accession>
<keyword evidence="5 9" id="KW-1133">Transmembrane helix</keyword>
<feature type="transmembrane region" description="Helical" evidence="9">
    <location>
        <begin position="42"/>
        <end position="60"/>
    </location>
</feature>
<dbReference type="GeneID" id="70133060"/>
<evidence type="ECO:0000256" key="5">
    <source>
        <dbReference type="ARBA" id="ARBA00022989"/>
    </source>
</evidence>
<dbReference type="RefSeq" id="XP_045951841.1">
    <property type="nucleotide sequence ID" value="XM_046104169.1"/>
</dbReference>
<proteinExistence type="inferred from homology"/>
<dbReference type="Proteomes" id="UP000758603">
    <property type="component" value="Unassembled WGS sequence"/>
</dbReference>
<reference evidence="10" key="1">
    <citation type="journal article" date="2021" name="Nat. Commun.">
        <title>Genetic determinants of endophytism in the Arabidopsis root mycobiome.</title>
        <authorList>
            <person name="Mesny F."/>
            <person name="Miyauchi S."/>
            <person name="Thiergart T."/>
            <person name="Pickel B."/>
            <person name="Atanasova L."/>
            <person name="Karlsson M."/>
            <person name="Huettel B."/>
            <person name="Barry K.W."/>
            <person name="Haridas S."/>
            <person name="Chen C."/>
            <person name="Bauer D."/>
            <person name="Andreopoulos W."/>
            <person name="Pangilinan J."/>
            <person name="LaButti K."/>
            <person name="Riley R."/>
            <person name="Lipzen A."/>
            <person name="Clum A."/>
            <person name="Drula E."/>
            <person name="Henrissat B."/>
            <person name="Kohler A."/>
            <person name="Grigoriev I.V."/>
            <person name="Martin F.M."/>
            <person name="Hacquard S."/>
        </authorList>
    </citation>
    <scope>NUCLEOTIDE SEQUENCE</scope>
    <source>
        <strain evidence="10">MPI-SDFR-AT-0073</strain>
    </source>
</reference>
<evidence type="ECO:0000256" key="8">
    <source>
        <dbReference type="PIRSR" id="PIRSR608901-2"/>
    </source>
</evidence>
<dbReference type="EMBL" id="JAGPXC010000011">
    <property type="protein sequence ID" value="KAH6645327.1"/>
    <property type="molecule type" value="Genomic_DNA"/>
</dbReference>
<feature type="transmembrane region" description="Helical" evidence="9">
    <location>
        <begin position="128"/>
        <end position="146"/>
    </location>
</feature>
<evidence type="ECO:0000313" key="10">
    <source>
        <dbReference type="EMBL" id="KAH6645327.1"/>
    </source>
</evidence>
<evidence type="ECO:0000256" key="4">
    <source>
        <dbReference type="ARBA" id="ARBA00022801"/>
    </source>
</evidence>
<keyword evidence="8" id="KW-0862">Zinc</keyword>
<comment type="similarity">
    <text evidence="2">Belongs to the alkaline ceramidase family.</text>
</comment>
<comment type="cofactor">
    <cofactor evidence="8">
        <name>Zn(2+)</name>
        <dbReference type="ChEBI" id="CHEBI:29105"/>
    </cofactor>
</comment>
<keyword evidence="3 9" id="KW-0812">Transmembrane</keyword>
<keyword evidence="11" id="KW-1185">Reference proteome</keyword>
<evidence type="ECO:0000256" key="9">
    <source>
        <dbReference type="SAM" id="Phobius"/>
    </source>
</evidence>
<dbReference type="GO" id="GO:0046872">
    <property type="term" value="F:metal ion binding"/>
    <property type="evidence" value="ECO:0007669"/>
    <property type="project" value="UniProtKB-KW"/>
</dbReference>
<name>A0A9P8RGB1_9PEZI</name>
<sequence length="264" mass="31071">MGHHNRHFAGDRYALKGAWSPPTSSANFCEEDYVVTRYIAEFISSLTNFAYIYFAFRYMYGPGSQGLFAPNLDFMSISLFVLGICSFLFHASLRQTLQFADELGMLLLAWSLLQGILTRPRRTAQNRLVNTVLAIIFPLFSAFYIWTGKIIYHAVVYFMICVLITARGQYLFYFRKPEFPKDKLIDWRIRGRRQLASLVVAYILWNIDLEFCTELRAFREQIGLPWAWLFEFHGWWHLMTAYSASSFMDTVRELQREMKEEKED</sequence>
<dbReference type="PANTHER" id="PTHR46187">
    <property type="entry name" value="ALKALINE CERAMIDASE 3"/>
    <property type="match status" value="1"/>
</dbReference>
<feature type="transmembrane region" description="Helical" evidence="9">
    <location>
        <begin position="152"/>
        <end position="173"/>
    </location>
</feature>
<feature type="transmembrane region" description="Helical" evidence="9">
    <location>
        <begin position="72"/>
        <end position="91"/>
    </location>
</feature>
<feature type="binding site" evidence="8">
    <location>
        <position position="237"/>
    </location>
    <ligand>
        <name>Zn(2+)</name>
        <dbReference type="ChEBI" id="CHEBI:29105"/>
        <note>catalytic</note>
    </ligand>
</feature>
<evidence type="ECO:0000256" key="3">
    <source>
        <dbReference type="ARBA" id="ARBA00022692"/>
    </source>
</evidence>
<gene>
    <name evidence="10" type="ORF">BKA67DRAFT_584800</name>
</gene>
<comment type="subcellular location">
    <subcellularLocation>
        <location evidence="1">Membrane</location>
        <topology evidence="1">Multi-pass membrane protein</topology>
    </subcellularLocation>
</comment>
<feature type="binding site" evidence="8">
    <location>
        <position position="233"/>
    </location>
    <ligand>
        <name>Zn(2+)</name>
        <dbReference type="ChEBI" id="CHEBI:29105"/>
        <note>catalytic</note>
    </ligand>
</feature>
<evidence type="ECO:0000313" key="11">
    <source>
        <dbReference type="Proteomes" id="UP000758603"/>
    </source>
</evidence>
<dbReference type="Pfam" id="PF05875">
    <property type="entry name" value="Ceramidase"/>
    <property type="match status" value="1"/>
</dbReference>
<feature type="binding site" evidence="7">
    <location>
        <position position="41"/>
    </location>
    <ligand>
        <name>Ca(2+)</name>
        <dbReference type="ChEBI" id="CHEBI:29108"/>
    </ligand>
</feature>
<keyword evidence="7" id="KW-0479">Metal-binding</keyword>
<dbReference type="InterPro" id="IPR008901">
    <property type="entry name" value="ACER"/>
</dbReference>
<comment type="caution">
    <text evidence="10">The sequence shown here is derived from an EMBL/GenBank/DDBJ whole genome shotgun (WGS) entry which is preliminary data.</text>
</comment>
<dbReference type="GO" id="GO:0005789">
    <property type="term" value="C:endoplasmic reticulum membrane"/>
    <property type="evidence" value="ECO:0007669"/>
    <property type="project" value="TreeGrafter"/>
</dbReference>
<keyword evidence="4" id="KW-0378">Hydrolase</keyword>
<dbReference type="PANTHER" id="PTHR46187:SF1">
    <property type="entry name" value="ALKALINE PHYTOCERAMIDASE"/>
    <property type="match status" value="1"/>
</dbReference>
<evidence type="ECO:0000256" key="7">
    <source>
        <dbReference type="PIRSR" id="PIRSR608901-1"/>
    </source>
</evidence>